<dbReference type="RefSeq" id="WP_123658684.1">
    <property type="nucleotide sequence ID" value="NZ_AYKG01000034.1"/>
</dbReference>
<dbReference type="GO" id="GO:0005737">
    <property type="term" value="C:cytoplasm"/>
    <property type="evidence" value="ECO:0007669"/>
    <property type="project" value="UniProtKB-SubCell"/>
</dbReference>
<keyword evidence="13" id="KW-1185">Reference proteome</keyword>
<dbReference type="EMBL" id="AYKG01000034">
    <property type="protein sequence ID" value="ROO26597.1"/>
    <property type="molecule type" value="Genomic_DNA"/>
</dbReference>
<name>A0A423PLY6_9GAMM</name>
<keyword evidence="4 9" id="KW-0902">Two-component regulatory system</keyword>
<dbReference type="AlphaFoldDB" id="A0A423PLY6"/>
<evidence type="ECO:0000256" key="9">
    <source>
        <dbReference type="PIRNR" id="PIRNR006171"/>
    </source>
</evidence>
<dbReference type="InterPro" id="IPR001789">
    <property type="entry name" value="Sig_transdc_resp-reg_receiver"/>
</dbReference>
<dbReference type="PANTHER" id="PTHR45526">
    <property type="entry name" value="TRANSCRIPTIONAL REGULATORY PROTEIN DPIA"/>
    <property type="match status" value="1"/>
</dbReference>
<dbReference type="PANTHER" id="PTHR45526:SF1">
    <property type="entry name" value="TRANSCRIPTIONAL REGULATORY PROTEIN DCUR-RELATED"/>
    <property type="match status" value="1"/>
</dbReference>
<dbReference type="PROSITE" id="PS50110">
    <property type="entry name" value="RESPONSE_REGULATORY"/>
    <property type="match status" value="1"/>
</dbReference>
<organism evidence="12 13">
    <name type="scientific">Salinisphaera japonica YTM-1</name>
    <dbReference type="NCBI Taxonomy" id="1209778"/>
    <lineage>
        <taxon>Bacteria</taxon>
        <taxon>Pseudomonadati</taxon>
        <taxon>Pseudomonadota</taxon>
        <taxon>Gammaproteobacteria</taxon>
        <taxon>Salinisphaerales</taxon>
        <taxon>Salinisphaeraceae</taxon>
        <taxon>Salinisphaera</taxon>
    </lineage>
</organism>
<dbReference type="Pfam" id="PF00072">
    <property type="entry name" value="Response_reg"/>
    <property type="match status" value="1"/>
</dbReference>
<comment type="caution">
    <text evidence="12">The sequence shown here is derived from an EMBL/GenBank/DDBJ whole genome shotgun (WGS) entry which is preliminary data.</text>
</comment>
<protein>
    <recommendedName>
        <fullName evidence="9">Transcriptional regulatory protein</fullName>
    </recommendedName>
</protein>
<reference evidence="12 13" key="1">
    <citation type="submission" date="2013-10" db="EMBL/GenBank/DDBJ databases">
        <title>Salinisphaera japonica YTM-1 Genome Sequencing.</title>
        <authorList>
            <person name="Lai Q."/>
            <person name="Li C."/>
            <person name="Shao Z."/>
        </authorList>
    </citation>
    <scope>NUCLEOTIDE SEQUENCE [LARGE SCALE GENOMIC DNA]</scope>
    <source>
        <strain evidence="12 13">YTM-1</strain>
    </source>
</reference>
<keyword evidence="6 9" id="KW-0238">DNA-binding</keyword>
<keyword evidence="7 9" id="KW-0010">Activator</keyword>
<feature type="modified residue" description="4-aspartylphosphate" evidence="10">
    <location>
        <position position="53"/>
    </location>
</feature>
<dbReference type="FunCoup" id="A0A423PLY6">
    <property type="interactions" value="81"/>
</dbReference>
<feature type="domain" description="Response regulatory" evidence="11">
    <location>
        <begin position="2"/>
        <end position="118"/>
    </location>
</feature>
<dbReference type="SUPFAM" id="SSF52172">
    <property type="entry name" value="CheY-like"/>
    <property type="match status" value="1"/>
</dbReference>
<dbReference type="Proteomes" id="UP000285310">
    <property type="component" value="Unassembled WGS sequence"/>
</dbReference>
<keyword evidence="8 9" id="KW-0804">Transcription</keyword>
<evidence type="ECO:0000256" key="6">
    <source>
        <dbReference type="ARBA" id="ARBA00023125"/>
    </source>
</evidence>
<evidence type="ECO:0000256" key="4">
    <source>
        <dbReference type="ARBA" id="ARBA00023012"/>
    </source>
</evidence>
<proteinExistence type="predicted"/>
<evidence type="ECO:0000256" key="3">
    <source>
        <dbReference type="ARBA" id="ARBA00022553"/>
    </source>
</evidence>
<dbReference type="GO" id="GO:0000156">
    <property type="term" value="F:phosphorelay response regulator activity"/>
    <property type="evidence" value="ECO:0007669"/>
    <property type="project" value="TreeGrafter"/>
</dbReference>
<sequence length="247" mass="27548">MNVLIVEDDPMVARLNAGYLARMADCTLIGQCRDVVSARAVLERERVDLVLLDIYLGRRHGLDLAEWLQIHRPDTDVILLTAANEADMVRRAHQLGVRDYLVKPFSIERFIEAITACQRRRRTLARADRSVDQDTLDALFRTPHPAARSIERLPKGLTQTTLASVIEAVHAAASSADHALSTEVVADHADISRVSARKYLRYLVDKQALGETFSYGAAGRPAFRYALLDAALLRRLADWAAPTKKPL</sequence>
<dbReference type="PIRSF" id="PIRSF006171">
    <property type="entry name" value="RR_citrat_malat"/>
    <property type="match status" value="1"/>
</dbReference>
<dbReference type="SMART" id="SM00448">
    <property type="entry name" value="REC"/>
    <property type="match status" value="1"/>
</dbReference>
<evidence type="ECO:0000256" key="10">
    <source>
        <dbReference type="PROSITE-ProRule" id="PRU00169"/>
    </source>
</evidence>
<evidence type="ECO:0000313" key="12">
    <source>
        <dbReference type="EMBL" id="ROO26597.1"/>
    </source>
</evidence>
<evidence type="ECO:0000256" key="5">
    <source>
        <dbReference type="ARBA" id="ARBA00023015"/>
    </source>
</evidence>
<evidence type="ECO:0000259" key="11">
    <source>
        <dbReference type="PROSITE" id="PS50110"/>
    </source>
</evidence>
<gene>
    <name evidence="12" type="ORF">SAJA_11035</name>
</gene>
<dbReference type="GO" id="GO:0003677">
    <property type="term" value="F:DNA binding"/>
    <property type="evidence" value="ECO:0007669"/>
    <property type="project" value="UniProtKB-KW"/>
</dbReference>
<dbReference type="InterPro" id="IPR011006">
    <property type="entry name" value="CheY-like_superfamily"/>
</dbReference>
<dbReference type="OrthoDB" id="9802426at2"/>
<evidence type="ECO:0000256" key="7">
    <source>
        <dbReference type="ARBA" id="ARBA00023159"/>
    </source>
</evidence>
<dbReference type="Gene3D" id="3.40.50.2300">
    <property type="match status" value="1"/>
</dbReference>
<keyword evidence="2 9" id="KW-0963">Cytoplasm</keyword>
<dbReference type="InterPro" id="IPR024187">
    <property type="entry name" value="Sig_transdc_resp-reg_cit/mal"/>
</dbReference>
<dbReference type="GO" id="GO:0003700">
    <property type="term" value="F:DNA-binding transcription factor activity"/>
    <property type="evidence" value="ECO:0007669"/>
    <property type="project" value="InterPro"/>
</dbReference>
<keyword evidence="3 10" id="KW-0597">Phosphoprotein</keyword>
<evidence type="ECO:0000256" key="2">
    <source>
        <dbReference type="ARBA" id="ARBA00022490"/>
    </source>
</evidence>
<comment type="subcellular location">
    <subcellularLocation>
        <location evidence="1 9">Cytoplasm</location>
    </subcellularLocation>
</comment>
<evidence type="ECO:0000256" key="1">
    <source>
        <dbReference type="ARBA" id="ARBA00004496"/>
    </source>
</evidence>
<dbReference type="InParanoid" id="A0A423PLY6"/>
<keyword evidence="5 9" id="KW-0805">Transcription regulation</keyword>
<dbReference type="InterPro" id="IPR051271">
    <property type="entry name" value="2C-system_Tx_regulators"/>
</dbReference>
<evidence type="ECO:0000313" key="13">
    <source>
        <dbReference type="Proteomes" id="UP000285310"/>
    </source>
</evidence>
<evidence type="ECO:0000256" key="8">
    <source>
        <dbReference type="ARBA" id="ARBA00023163"/>
    </source>
</evidence>
<accession>A0A423PLY6</accession>